<dbReference type="FunFam" id="3.40.50.300:FF:000032">
    <property type="entry name" value="Export ABC transporter ATP-binding protein"/>
    <property type="match status" value="1"/>
</dbReference>
<dbReference type="PROSITE" id="PS00211">
    <property type="entry name" value="ABC_TRANSPORTER_1"/>
    <property type="match status" value="1"/>
</dbReference>
<dbReference type="PROSITE" id="PS50893">
    <property type="entry name" value="ABC_TRANSPORTER_2"/>
    <property type="match status" value="1"/>
</dbReference>
<dbReference type="SUPFAM" id="SSF52540">
    <property type="entry name" value="P-loop containing nucleoside triphosphate hydrolases"/>
    <property type="match status" value="1"/>
</dbReference>
<protein>
    <recommendedName>
        <fullName evidence="6">ABC transporter domain-containing protein</fullName>
    </recommendedName>
</protein>
<name>A0A242K780_9ENTE</name>
<dbReference type="PANTHER" id="PTHR42798">
    <property type="entry name" value="LIPOPROTEIN-RELEASING SYSTEM ATP-BINDING PROTEIN LOLD"/>
    <property type="match status" value="1"/>
</dbReference>
<dbReference type="GO" id="GO:0098796">
    <property type="term" value="C:membrane protein complex"/>
    <property type="evidence" value="ECO:0007669"/>
    <property type="project" value="UniProtKB-ARBA"/>
</dbReference>
<dbReference type="GO" id="GO:0005524">
    <property type="term" value="F:ATP binding"/>
    <property type="evidence" value="ECO:0007669"/>
    <property type="project" value="UniProtKB-KW"/>
</dbReference>
<dbReference type="AlphaFoldDB" id="A0A242K780"/>
<dbReference type="RefSeq" id="WP_086349329.1">
    <property type="nucleotide sequence ID" value="NZ_CP147247.1"/>
</dbReference>
<dbReference type="EMBL" id="NGMM01000003">
    <property type="protein sequence ID" value="OTP16064.1"/>
    <property type="molecule type" value="Genomic_DNA"/>
</dbReference>
<keyword evidence="3" id="KW-0547">Nucleotide-binding</keyword>
<keyword evidence="2" id="KW-0813">Transport</keyword>
<dbReference type="Pfam" id="PF00005">
    <property type="entry name" value="ABC_tran"/>
    <property type="match status" value="1"/>
</dbReference>
<dbReference type="GO" id="GO:0022857">
    <property type="term" value="F:transmembrane transporter activity"/>
    <property type="evidence" value="ECO:0007669"/>
    <property type="project" value="UniProtKB-ARBA"/>
</dbReference>
<keyword evidence="9" id="KW-1185">Reference proteome</keyword>
<dbReference type="EMBL" id="CP147247">
    <property type="protein sequence ID" value="WYJ92384.1"/>
    <property type="molecule type" value="Genomic_DNA"/>
</dbReference>
<reference evidence="8" key="3">
    <citation type="submission" date="2024-03" db="EMBL/GenBank/DDBJ databases">
        <title>The Genome Sequence of Enterococcus sp. DIV0242b.</title>
        <authorList>
            <consortium name="The Broad Institute Genomics Platform"/>
            <consortium name="The Broad Institute Microbial Omics Core"/>
            <consortium name="The Broad Institute Genomic Center for Infectious Diseases"/>
            <person name="Earl A."/>
            <person name="Manson A."/>
            <person name="Gilmore M."/>
            <person name="Schwartman J."/>
            <person name="Shea T."/>
            <person name="Abouelleil A."/>
            <person name="Cao P."/>
            <person name="Chapman S."/>
            <person name="Cusick C."/>
            <person name="Young S."/>
            <person name="Neafsey D."/>
            <person name="Nusbaum C."/>
            <person name="Birren B."/>
        </authorList>
    </citation>
    <scope>NUCLEOTIDE SEQUENCE</scope>
    <source>
        <strain evidence="8">9E7_DIV0242</strain>
    </source>
</reference>
<evidence type="ECO:0000256" key="3">
    <source>
        <dbReference type="ARBA" id="ARBA00022741"/>
    </source>
</evidence>
<evidence type="ECO:0000256" key="4">
    <source>
        <dbReference type="ARBA" id="ARBA00022840"/>
    </source>
</evidence>
<evidence type="ECO:0000256" key="2">
    <source>
        <dbReference type="ARBA" id="ARBA00022448"/>
    </source>
</evidence>
<reference evidence="8" key="2">
    <citation type="submission" date="2017-05" db="EMBL/GenBank/DDBJ databases">
        <authorList>
            <consortium name="The Broad Institute Genomics Platform"/>
            <consortium name="The Broad Institute Genomic Center for Infectious Diseases"/>
            <person name="Earl A."/>
            <person name="Manson A."/>
            <person name="Schwartman J."/>
            <person name="Gilmore M."/>
            <person name="Abouelleil A."/>
            <person name="Cao P."/>
            <person name="Chapman S."/>
            <person name="Cusick C."/>
            <person name="Shea T."/>
            <person name="Young S."/>
            <person name="Neafsey D."/>
            <person name="Nusbaum C."/>
            <person name="Birren B."/>
        </authorList>
    </citation>
    <scope>NUCLEOTIDE SEQUENCE</scope>
    <source>
        <strain evidence="8">9E7_DIV0242</strain>
    </source>
</reference>
<dbReference type="Proteomes" id="UP000195141">
    <property type="component" value="Chromosome"/>
</dbReference>
<evidence type="ECO:0000313" key="9">
    <source>
        <dbReference type="Proteomes" id="UP000195141"/>
    </source>
</evidence>
<organism evidence="7">
    <name type="scientific">Candidatus Enterococcus clewellii</name>
    <dbReference type="NCBI Taxonomy" id="1834193"/>
    <lineage>
        <taxon>Bacteria</taxon>
        <taxon>Bacillati</taxon>
        <taxon>Bacillota</taxon>
        <taxon>Bacilli</taxon>
        <taxon>Lactobacillales</taxon>
        <taxon>Enterococcaceae</taxon>
        <taxon>Enterococcus</taxon>
    </lineage>
</organism>
<proteinExistence type="inferred from homology"/>
<dbReference type="SMART" id="SM00382">
    <property type="entry name" value="AAA"/>
    <property type="match status" value="1"/>
</dbReference>
<comment type="similarity">
    <text evidence="1">Belongs to the ABC transporter superfamily.</text>
</comment>
<accession>A0A242K780</accession>
<evidence type="ECO:0000256" key="1">
    <source>
        <dbReference type="ARBA" id="ARBA00005417"/>
    </source>
</evidence>
<dbReference type="InterPro" id="IPR003593">
    <property type="entry name" value="AAA+_ATPase"/>
</dbReference>
<dbReference type="InterPro" id="IPR017871">
    <property type="entry name" value="ABC_transporter-like_CS"/>
</dbReference>
<dbReference type="PANTHER" id="PTHR42798:SF2">
    <property type="entry name" value="ABC TRANSPORTER ATP-BINDING PROTEIN MG467-RELATED"/>
    <property type="match status" value="1"/>
</dbReference>
<keyword evidence="5" id="KW-0029">Amino-acid transport</keyword>
<dbReference type="GO" id="GO:0006865">
    <property type="term" value="P:amino acid transport"/>
    <property type="evidence" value="ECO:0007669"/>
    <property type="project" value="UniProtKB-KW"/>
</dbReference>
<evidence type="ECO:0000313" key="8">
    <source>
        <dbReference type="EMBL" id="WYJ92384.1"/>
    </source>
</evidence>
<dbReference type="InterPro" id="IPR003439">
    <property type="entry name" value="ABC_transporter-like_ATP-bd"/>
</dbReference>
<evidence type="ECO:0000256" key="5">
    <source>
        <dbReference type="ARBA" id="ARBA00022970"/>
    </source>
</evidence>
<keyword evidence="4" id="KW-0067">ATP-binding</keyword>
<sequence>MIRLTSVEKIYSSGEGKVRVSDNVNLSVKPGEFAIFTGESGAGKSTILNIISGLERPDSGSVQINGKDVSKYTENELADYRKNQVGFVFQFYNLIPNLTVRENVELAARMKRDSENTEEVLASVGLSHRLDNFPSQLSGGEQQRVSIARAIVKKPDILLCDEPTGALDHQTSKDVLVLLQQLSLKNRMTVLMVTHNRGLTPMANRVFEVSDGKIKKEIENEQPTYVSSLEW</sequence>
<evidence type="ECO:0000313" key="7">
    <source>
        <dbReference type="EMBL" id="OTP16064.1"/>
    </source>
</evidence>
<reference evidence="7" key="1">
    <citation type="submission" date="2017-05" db="EMBL/GenBank/DDBJ databases">
        <title>The Genome Sequence of Enterococcus sp. 9E7_DIV0242.</title>
        <authorList>
            <consortium name="The Broad Institute Genomics Platform"/>
            <consortium name="The Broad Institute Genomic Center for Infectious Diseases"/>
            <person name="Earl A."/>
            <person name="Manson A."/>
            <person name="Schwartman J."/>
            <person name="Gilmore M."/>
            <person name="Abouelleil A."/>
            <person name="Cao P."/>
            <person name="Chapman S."/>
            <person name="Cusick C."/>
            <person name="Shea T."/>
            <person name="Young S."/>
            <person name="Neafsey D."/>
            <person name="Nusbaum C."/>
            <person name="Birren B."/>
        </authorList>
    </citation>
    <scope>NUCLEOTIDE SEQUENCE [LARGE SCALE GENOMIC DNA]</scope>
    <source>
        <strain evidence="7">9E7_DIV0242</strain>
    </source>
</reference>
<dbReference type="Gene3D" id="3.40.50.300">
    <property type="entry name" value="P-loop containing nucleotide triphosphate hydrolases"/>
    <property type="match status" value="1"/>
</dbReference>
<dbReference type="GO" id="GO:0016887">
    <property type="term" value="F:ATP hydrolysis activity"/>
    <property type="evidence" value="ECO:0007669"/>
    <property type="project" value="InterPro"/>
</dbReference>
<evidence type="ECO:0000259" key="6">
    <source>
        <dbReference type="PROSITE" id="PS50893"/>
    </source>
</evidence>
<dbReference type="InterPro" id="IPR017911">
    <property type="entry name" value="MacB-like_ATP-bd"/>
</dbReference>
<dbReference type="CDD" id="cd03255">
    <property type="entry name" value="ABC_MJ0796_LolCDE_FtsE"/>
    <property type="match status" value="1"/>
</dbReference>
<dbReference type="OrthoDB" id="9791546at2"/>
<dbReference type="InterPro" id="IPR027417">
    <property type="entry name" value="P-loop_NTPase"/>
</dbReference>
<feature type="domain" description="ABC transporter" evidence="6">
    <location>
        <begin position="2"/>
        <end position="231"/>
    </location>
</feature>
<gene>
    <name evidence="7" type="ORF">A5888_002278</name>
    <name evidence="8" type="ORF">A5888_004157</name>
</gene>